<dbReference type="EMBL" id="JAGIZB010000016">
    <property type="protein sequence ID" value="MBP0446345.1"/>
    <property type="molecule type" value="Genomic_DNA"/>
</dbReference>
<evidence type="ECO:0000313" key="3">
    <source>
        <dbReference type="Proteomes" id="UP000681594"/>
    </source>
</evidence>
<sequence>MLARAADITRSPGDPKVLSKGASSSLGASDRLARNLGWFSIGLGVVELVGARRLASLLGMRGAEGLIRAYGAREIAAGMMSLSANPNPGIKSRIVGDAIDIVTLLAALRHGNPRRGNVEVALLAVAGITVLDLICQKGLTSRHARAPGPYRDYRDRSGFPQGVNAARGAARKERQAPEDKAGF</sequence>
<organism evidence="2 3">
    <name type="scientific">Pararoseomonas baculiformis</name>
    <dbReference type="NCBI Taxonomy" id="2820812"/>
    <lineage>
        <taxon>Bacteria</taxon>
        <taxon>Pseudomonadati</taxon>
        <taxon>Pseudomonadota</taxon>
        <taxon>Alphaproteobacteria</taxon>
        <taxon>Acetobacterales</taxon>
        <taxon>Acetobacteraceae</taxon>
        <taxon>Pararoseomonas</taxon>
    </lineage>
</organism>
<name>A0ABS4AH68_9PROT</name>
<feature type="region of interest" description="Disordered" evidence="1">
    <location>
        <begin position="143"/>
        <end position="183"/>
    </location>
</feature>
<feature type="compositionally biased region" description="Basic and acidic residues" evidence="1">
    <location>
        <begin position="170"/>
        <end position="183"/>
    </location>
</feature>
<gene>
    <name evidence="2" type="ORF">J8J14_16345</name>
</gene>
<evidence type="ECO:0000256" key="1">
    <source>
        <dbReference type="SAM" id="MobiDB-lite"/>
    </source>
</evidence>
<feature type="region of interest" description="Disordered" evidence="1">
    <location>
        <begin position="1"/>
        <end position="23"/>
    </location>
</feature>
<protein>
    <recommendedName>
        <fullName evidence="4">DUF4267 domain-containing protein</fullName>
    </recommendedName>
</protein>
<dbReference type="Proteomes" id="UP000681594">
    <property type="component" value="Unassembled WGS sequence"/>
</dbReference>
<evidence type="ECO:0000313" key="2">
    <source>
        <dbReference type="EMBL" id="MBP0446345.1"/>
    </source>
</evidence>
<reference evidence="2 3" key="1">
    <citation type="submission" date="2021-03" db="EMBL/GenBank/DDBJ databases">
        <authorList>
            <person name="So Y."/>
        </authorList>
    </citation>
    <scope>NUCLEOTIDE SEQUENCE [LARGE SCALE GENOMIC DNA]</scope>
    <source>
        <strain evidence="2 3">SSH11</strain>
    </source>
</reference>
<accession>A0ABS4AH68</accession>
<comment type="caution">
    <text evidence="2">The sequence shown here is derived from an EMBL/GenBank/DDBJ whole genome shotgun (WGS) entry which is preliminary data.</text>
</comment>
<keyword evidence="3" id="KW-1185">Reference proteome</keyword>
<proteinExistence type="predicted"/>
<evidence type="ECO:0008006" key="4">
    <source>
        <dbReference type="Google" id="ProtNLM"/>
    </source>
</evidence>
<dbReference type="RefSeq" id="WP_209380613.1">
    <property type="nucleotide sequence ID" value="NZ_JAGIZB010000016.1"/>
</dbReference>